<feature type="compositionally biased region" description="Polar residues" evidence="1">
    <location>
        <begin position="1"/>
        <end position="44"/>
    </location>
</feature>
<gene>
    <name evidence="2" type="ORF">E2C01_094467</name>
</gene>
<evidence type="ECO:0000313" key="3">
    <source>
        <dbReference type="Proteomes" id="UP000324222"/>
    </source>
</evidence>
<evidence type="ECO:0000313" key="2">
    <source>
        <dbReference type="EMBL" id="MPC99072.1"/>
    </source>
</evidence>
<protein>
    <submittedName>
        <fullName evidence="2">Uncharacterized protein</fullName>
    </submittedName>
</protein>
<comment type="caution">
    <text evidence="2">The sequence shown here is derived from an EMBL/GenBank/DDBJ whole genome shotgun (WGS) entry which is preliminary data.</text>
</comment>
<accession>A0A5B7JSI1</accession>
<keyword evidence="3" id="KW-1185">Reference proteome</keyword>
<dbReference type="Proteomes" id="UP000324222">
    <property type="component" value="Unassembled WGS sequence"/>
</dbReference>
<evidence type="ECO:0000256" key="1">
    <source>
        <dbReference type="SAM" id="MobiDB-lite"/>
    </source>
</evidence>
<reference evidence="2 3" key="1">
    <citation type="submission" date="2019-05" db="EMBL/GenBank/DDBJ databases">
        <title>Another draft genome of Portunus trituberculatus and its Hox gene families provides insights of decapod evolution.</title>
        <authorList>
            <person name="Jeong J.-H."/>
            <person name="Song I."/>
            <person name="Kim S."/>
            <person name="Choi T."/>
            <person name="Kim D."/>
            <person name="Ryu S."/>
            <person name="Kim W."/>
        </authorList>
    </citation>
    <scope>NUCLEOTIDE SEQUENCE [LARGE SCALE GENOMIC DNA]</scope>
    <source>
        <tissue evidence="2">Muscle</tissue>
    </source>
</reference>
<dbReference type="AlphaFoldDB" id="A0A5B7JSI1"/>
<sequence length="62" mass="6778">MPPSSRQHSTLEISTVTTFTAIPTSPRPSTTTAGHNTHYLSSTNGHEKMVLKSHVSLRLSEM</sequence>
<dbReference type="EMBL" id="VSRR010116852">
    <property type="protein sequence ID" value="MPC99072.1"/>
    <property type="molecule type" value="Genomic_DNA"/>
</dbReference>
<feature type="region of interest" description="Disordered" evidence="1">
    <location>
        <begin position="1"/>
        <end position="47"/>
    </location>
</feature>
<organism evidence="2 3">
    <name type="scientific">Portunus trituberculatus</name>
    <name type="common">Swimming crab</name>
    <name type="synonym">Neptunus trituberculatus</name>
    <dbReference type="NCBI Taxonomy" id="210409"/>
    <lineage>
        <taxon>Eukaryota</taxon>
        <taxon>Metazoa</taxon>
        <taxon>Ecdysozoa</taxon>
        <taxon>Arthropoda</taxon>
        <taxon>Crustacea</taxon>
        <taxon>Multicrustacea</taxon>
        <taxon>Malacostraca</taxon>
        <taxon>Eumalacostraca</taxon>
        <taxon>Eucarida</taxon>
        <taxon>Decapoda</taxon>
        <taxon>Pleocyemata</taxon>
        <taxon>Brachyura</taxon>
        <taxon>Eubrachyura</taxon>
        <taxon>Portunoidea</taxon>
        <taxon>Portunidae</taxon>
        <taxon>Portuninae</taxon>
        <taxon>Portunus</taxon>
    </lineage>
</organism>
<proteinExistence type="predicted"/>
<name>A0A5B7JSI1_PORTR</name>